<evidence type="ECO:0000256" key="1">
    <source>
        <dbReference type="SAM" id="MobiDB-lite"/>
    </source>
</evidence>
<dbReference type="AlphaFoldDB" id="G4TXV4"/>
<reference evidence="3 4" key="1">
    <citation type="journal article" date="2011" name="PLoS Pathog.">
        <title>Endophytic Life Strategies Decoded by Genome and Transcriptome Analyses of the Mutualistic Root Symbiont Piriformospora indica.</title>
        <authorList>
            <person name="Zuccaro A."/>
            <person name="Lahrmann U."/>
            <person name="Guldener U."/>
            <person name="Langen G."/>
            <person name="Pfiffi S."/>
            <person name="Biedenkopf D."/>
            <person name="Wong P."/>
            <person name="Samans B."/>
            <person name="Grimm C."/>
            <person name="Basiewicz M."/>
            <person name="Murat C."/>
            <person name="Martin F."/>
            <person name="Kogel K.H."/>
        </authorList>
    </citation>
    <scope>NUCLEOTIDE SEQUENCE [LARGE SCALE GENOMIC DNA]</scope>
    <source>
        <strain evidence="3 4">DSM 11827</strain>
    </source>
</reference>
<comment type="caution">
    <text evidence="3">The sequence shown here is derived from an EMBL/GenBank/DDBJ whole genome shotgun (WGS) entry which is preliminary data.</text>
</comment>
<dbReference type="Proteomes" id="UP000007148">
    <property type="component" value="Unassembled WGS sequence"/>
</dbReference>
<accession>G4TXV4</accession>
<dbReference type="HOGENOM" id="CLU_156034_0_0_1"/>
<gene>
    <name evidence="3" type="ORF">PIIN_10147</name>
</gene>
<dbReference type="InParanoid" id="G4TXV4"/>
<sequence length="121" mass="13414">MRVGFFAILLASTALLGSAAPLPKPYDPHSVHREGRVTHQALADHHRDAAVSHRAQATNHRIQATMNAHNQNVADRHRAEANRHTNEADHHSGLAAQHQLTANFHASQIPRGQRRSIDELE</sequence>
<keyword evidence="2" id="KW-0732">Signal</keyword>
<dbReference type="EMBL" id="CAFZ01000624">
    <property type="protein sequence ID" value="CCA76147.1"/>
    <property type="molecule type" value="Genomic_DNA"/>
</dbReference>
<proteinExistence type="predicted"/>
<evidence type="ECO:0000256" key="2">
    <source>
        <dbReference type="SAM" id="SignalP"/>
    </source>
</evidence>
<feature type="compositionally biased region" description="Basic and acidic residues" evidence="1">
    <location>
        <begin position="74"/>
        <end position="92"/>
    </location>
</feature>
<keyword evidence="4" id="KW-1185">Reference proteome</keyword>
<feature type="chain" id="PRO_5003469202" evidence="2">
    <location>
        <begin position="20"/>
        <end position="121"/>
    </location>
</feature>
<feature type="signal peptide" evidence="2">
    <location>
        <begin position="1"/>
        <end position="19"/>
    </location>
</feature>
<protein>
    <submittedName>
        <fullName evidence="3">Uncharacterized protein</fullName>
    </submittedName>
</protein>
<evidence type="ECO:0000313" key="4">
    <source>
        <dbReference type="Proteomes" id="UP000007148"/>
    </source>
</evidence>
<feature type="region of interest" description="Disordered" evidence="1">
    <location>
        <begin position="72"/>
        <end position="121"/>
    </location>
</feature>
<name>G4TXV4_SERID</name>
<organism evidence="3 4">
    <name type="scientific">Serendipita indica (strain DSM 11827)</name>
    <name type="common">Root endophyte fungus</name>
    <name type="synonym">Piriformospora indica</name>
    <dbReference type="NCBI Taxonomy" id="1109443"/>
    <lineage>
        <taxon>Eukaryota</taxon>
        <taxon>Fungi</taxon>
        <taxon>Dikarya</taxon>
        <taxon>Basidiomycota</taxon>
        <taxon>Agaricomycotina</taxon>
        <taxon>Agaricomycetes</taxon>
        <taxon>Sebacinales</taxon>
        <taxon>Serendipitaceae</taxon>
        <taxon>Serendipita</taxon>
    </lineage>
</organism>
<evidence type="ECO:0000313" key="3">
    <source>
        <dbReference type="EMBL" id="CCA76147.1"/>
    </source>
</evidence>